<evidence type="ECO:0000313" key="1">
    <source>
        <dbReference type="EMBL" id="MBD1430152.1"/>
    </source>
</evidence>
<sequence length="197" mass="21740">MKNYILIALISVFAFSSCTKDDPIPEVDQEQLSTATLTFSPVEKEIKDGKTIYTSIEGGEVESIKFQAPSYLPEVGTHLDLHVGETYKLSLKTTDFAGRASEQTFLNRSESHQAFLLGADNATLEFVYGDENNVGITAYITPKKEASVVLNYIMRHLNAASKQTLKASDWNNTAIKLGAIDLDLKFEAHLVEEGHGH</sequence>
<keyword evidence="2" id="KW-1185">Reference proteome</keyword>
<name>A0ABR7YFQ6_9SPHI</name>
<comment type="caution">
    <text evidence="1">The sequence shown here is derived from an EMBL/GenBank/DDBJ whole genome shotgun (WGS) entry which is preliminary data.</text>
</comment>
<evidence type="ECO:0000313" key="2">
    <source>
        <dbReference type="Proteomes" id="UP000651271"/>
    </source>
</evidence>
<protein>
    <recommendedName>
        <fullName evidence="3">DUF4625 domain-containing protein</fullName>
    </recommendedName>
</protein>
<dbReference type="PROSITE" id="PS51257">
    <property type="entry name" value="PROKAR_LIPOPROTEIN"/>
    <property type="match status" value="1"/>
</dbReference>
<dbReference type="RefSeq" id="WP_190302419.1">
    <property type="nucleotide sequence ID" value="NZ_JACOIJ010000021.1"/>
</dbReference>
<reference evidence="1 2" key="1">
    <citation type="submission" date="2020-08" db="EMBL/GenBank/DDBJ databases">
        <title>Sphingobacterium sp. DN04309 isolated from aquaculture water.</title>
        <authorList>
            <person name="Zhang M."/>
        </authorList>
    </citation>
    <scope>NUCLEOTIDE SEQUENCE [LARGE SCALE GENOMIC DNA]</scope>
    <source>
        <strain evidence="1 2">DN04309</strain>
    </source>
</reference>
<proteinExistence type="predicted"/>
<dbReference type="Proteomes" id="UP000651271">
    <property type="component" value="Unassembled WGS sequence"/>
</dbReference>
<accession>A0ABR7YFQ6</accession>
<dbReference type="EMBL" id="JACOIJ010000021">
    <property type="protein sequence ID" value="MBD1430152.1"/>
    <property type="molecule type" value="Genomic_DNA"/>
</dbReference>
<gene>
    <name evidence="1" type="ORF">H8B04_11350</name>
</gene>
<organism evidence="1 2">
    <name type="scientific">Sphingobacterium litopenaei</name>
    <dbReference type="NCBI Taxonomy" id="2763500"/>
    <lineage>
        <taxon>Bacteria</taxon>
        <taxon>Pseudomonadati</taxon>
        <taxon>Bacteroidota</taxon>
        <taxon>Sphingobacteriia</taxon>
        <taxon>Sphingobacteriales</taxon>
        <taxon>Sphingobacteriaceae</taxon>
        <taxon>Sphingobacterium</taxon>
    </lineage>
</organism>
<evidence type="ECO:0008006" key="3">
    <source>
        <dbReference type="Google" id="ProtNLM"/>
    </source>
</evidence>